<comment type="caution">
    <text evidence="1">The sequence shown here is derived from an EMBL/GenBank/DDBJ whole genome shotgun (WGS) entry which is preliminary data.</text>
</comment>
<evidence type="ECO:0008006" key="3">
    <source>
        <dbReference type="Google" id="ProtNLM"/>
    </source>
</evidence>
<dbReference type="Proteomes" id="UP000004208">
    <property type="component" value="Unassembled WGS sequence"/>
</dbReference>
<reference evidence="1" key="1">
    <citation type="submission" date="2010-06" db="EMBL/GenBank/DDBJ databases">
        <authorList>
            <person name="Muzny D."/>
            <person name="Qin X."/>
            <person name="Buhay C."/>
            <person name="Dugan-Rocha S."/>
            <person name="Ding Y."/>
            <person name="Chen G."/>
            <person name="Hawes A."/>
            <person name="Holder M."/>
            <person name="Jhangiani S."/>
            <person name="Johnson A."/>
            <person name="Khan Z."/>
            <person name="Li Z."/>
            <person name="Liu W."/>
            <person name="Liu X."/>
            <person name="Perez L."/>
            <person name="Shen H."/>
            <person name="Wang Q."/>
            <person name="Watt J."/>
            <person name="Xi L."/>
            <person name="Xin Y."/>
            <person name="Zhou J."/>
            <person name="Deng J."/>
            <person name="Jiang H."/>
            <person name="Liu Y."/>
            <person name="Qu J."/>
            <person name="Song X.-Z."/>
            <person name="Zhang L."/>
            <person name="Villasana D."/>
            <person name="Johnson A."/>
            <person name="Liu J."/>
            <person name="Liyanage D."/>
            <person name="Lorensuhewa L."/>
            <person name="Robinson T."/>
            <person name="Song A."/>
            <person name="Song B.-B."/>
            <person name="Dinh H."/>
            <person name="Thornton R."/>
            <person name="Coyle M."/>
            <person name="Francisco L."/>
            <person name="Jackson L."/>
            <person name="Javaid M."/>
            <person name="Korchina V."/>
            <person name="Kovar C."/>
            <person name="Mata R."/>
            <person name="Mathew T."/>
            <person name="Ngo R."/>
            <person name="Nguyen L."/>
            <person name="Nguyen N."/>
            <person name="Okwuonu G."/>
            <person name="Ongeri F."/>
            <person name="Pham C."/>
            <person name="Simmons D."/>
            <person name="Wilczek-Boney K."/>
            <person name="Hale W."/>
            <person name="Jakkamsetti A."/>
            <person name="Pham P."/>
            <person name="Ruth R."/>
            <person name="San Lucas F."/>
            <person name="Warren J."/>
            <person name="Zhang J."/>
            <person name="Zhao Z."/>
            <person name="Zhou C."/>
            <person name="Zhu D."/>
            <person name="Lee S."/>
            <person name="Bess C."/>
            <person name="Blankenburg K."/>
            <person name="Forbes L."/>
            <person name="Fu Q."/>
            <person name="Gubbala S."/>
            <person name="Hirani K."/>
            <person name="Jayaseelan J.C."/>
            <person name="Lara F."/>
            <person name="Munidasa M."/>
            <person name="Palculict T."/>
            <person name="Patil S."/>
            <person name="Pu L.-L."/>
            <person name="Saada N."/>
            <person name="Tang L."/>
            <person name="Weissenberger G."/>
            <person name="Zhu Y."/>
            <person name="Hemphill L."/>
            <person name="Shang Y."/>
            <person name="Youmans B."/>
            <person name="Ayvaz T."/>
            <person name="Ross M."/>
            <person name="Santibanez J."/>
            <person name="Aqrawi P."/>
            <person name="Gross S."/>
            <person name="Joshi V."/>
            <person name="Fowler G."/>
            <person name="Nazareth L."/>
            <person name="Reid J."/>
            <person name="Worley K."/>
            <person name="Petrosino J."/>
            <person name="Highlander S."/>
            <person name="Gibbs R."/>
        </authorList>
    </citation>
    <scope>NUCLEOTIDE SEQUENCE [LARGE SCALE GENOMIC DNA]</scope>
    <source>
        <strain evidence="1">ATCC 33030</strain>
    </source>
</reference>
<sequence length="272" mass="30626">MRRSTSPPVAPILYTRHELLQGGIVGELPAWGQLLGEARFHTYMSEAGEDTHRAIELYQWSTALAGAFVPQLAHFEVLTRNSLNSALRVWNSRQPGYLNVFDWALDDQTAPRLYSLIGKDLGRARVWARQQASDREVGHPRRNAAITHDDVLAQLTMGTWVKLLGAGAKQDAAAKQTSEDIWVEHLHVAFPNAGSVNIADPGRRRSLGARYARIAKLRNRISHHEHLLHVDVRRRVNDLLSVLGEINPDLPAWVMEGSRIRQVNSQDPRKTR</sequence>
<name>D7WDZ2_9CORY</name>
<gene>
    <name evidence="1" type="ORF">HMPREF0291_11124</name>
</gene>
<organism evidence="1 2">
    <name type="scientific">Corynebacterium genitalium ATCC 33030</name>
    <dbReference type="NCBI Taxonomy" id="585529"/>
    <lineage>
        <taxon>Bacteria</taxon>
        <taxon>Bacillati</taxon>
        <taxon>Actinomycetota</taxon>
        <taxon>Actinomycetes</taxon>
        <taxon>Mycobacteriales</taxon>
        <taxon>Corynebacteriaceae</taxon>
        <taxon>Corynebacterium</taxon>
    </lineage>
</organism>
<proteinExistence type="predicted"/>
<protein>
    <recommendedName>
        <fullName evidence="3">Abi-like protein</fullName>
    </recommendedName>
</protein>
<dbReference type="OrthoDB" id="3418622at2"/>
<dbReference type="HOGENOM" id="CLU_067089_2_0_11"/>
<dbReference type="AlphaFoldDB" id="D7WDZ2"/>
<dbReference type="STRING" id="585529.HMPREF0291_11124"/>
<dbReference type="eggNOG" id="ENOG5030Q1U">
    <property type="taxonomic scope" value="Bacteria"/>
</dbReference>
<evidence type="ECO:0000313" key="1">
    <source>
        <dbReference type="EMBL" id="EFK53467.1"/>
    </source>
</evidence>
<accession>D7WDZ2</accession>
<evidence type="ECO:0000313" key="2">
    <source>
        <dbReference type="Proteomes" id="UP000004208"/>
    </source>
</evidence>
<keyword evidence="2" id="KW-1185">Reference proteome</keyword>
<dbReference type="EMBL" id="ACLJ02000003">
    <property type="protein sequence ID" value="EFK53467.1"/>
    <property type="molecule type" value="Genomic_DNA"/>
</dbReference>